<evidence type="ECO:0000313" key="2">
    <source>
        <dbReference type="Proteomes" id="UP000323884"/>
    </source>
</evidence>
<evidence type="ECO:0000313" key="1">
    <source>
        <dbReference type="EMBL" id="TZF98429.1"/>
    </source>
</evidence>
<proteinExistence type="predicted"/>
<comment type="caution">
    <text evidence="1">The sequence shown here is derived from an EMBL/GenBank/DDBJ whole genome shotgun (WGS) entry which is preliminary data.</text>
</comment>
<geneLocation type="plasmid" evidence="1">
    <name>unnamed1</name>
</geneLocation>
<name>A0A5D8ZU13_9FLAO</name>
<organism evidence="1 2">
    <name type="scientific">Chryseobacterium panacisoli</name>
    <dbReference type="NCBI Taxonomy" id="1807141"/>
    <lineage>
        <taxon>Bacteria</taxon>
        <taxon>Pseudomonadati</taxon>
        <taxon>Bacteroidota</taxon>
        <taxon>Flavobacteriia</taxon>
        <taxon>Flavobacteriales</taxon>
        <taxon>Weeksellaceae</taxon>
        <taxon>Chryseobacterium group</taxon>
        <taxon>Chryseobacterium</taxon>
    </lineage>
</organism>
<dbReference type="AlphaFoldDB" id="A0A5D8ZU13"/>
<protein>
    <submittedName>
        <fullName evidence="1">Uncharacterized protein</fullName>
    </submittedName>
</protein>
<accession>A0A5D8ZU13</accession>
<dbReference type="EMBL" id="VTRU01000001">
    <property type="protein sequence ID" value="TZF98429.1"/>
    <property type="molecule type" value="Genomic_DNA"/>
</dbReference>
<gene>
    <name evidence="1" type="ORF">FW781_00415</name>
</gene>
<dbReference type="Proteomes" id="UP000323884">
    <property type="component" value="Unassembled WGS sequence"/>
</dbReference>
<dbReference type="RefSeq" id="WP_149385612.1">
    <property type="nucleotide sequence ID" value="NZ_VTRU01000001.1"/>
</dbReference>
<keyword evidence="1" id="KW-0614">Plasmid</keyword>
<keyword evidence="2" id="KW-1185">Reference proteome</keyword>
<reference evidence="1 2" key="1">
    <citation type="submission" date="2019-08" db="EMBL/GenBank/DDBJ databases">
        <title>Draft genome sequence of Chryseobacterium sp. Gsoil 183.</title>
        <authorList>
            <person name="Im W.-T."/>
        </authorList>
    </citation>
    <scope>NUCLEOTIDE SEQUENCE [LARGE SCALE GENOMIC DNA]</scope>
    <source>
        <strain evidence="1 2">Gsoil 183</strain>
        <plasmid evidence="1">unnamed1</plasmid>
    </source>
</reference>
<sequence length="60" mass="6759">MTIEMFEDLILYLKGRTDSAAVECLSKIYALADRCQSEGLMDIGIPEVLIIDYLNFKDGL</sequence>